<dbReference type="Pfam" id="PF00208">
    <property type="entry name" value="ELFV_dehydrog"/>
    <property type="match status" value="1"/>
</dbReference>
<dbReference type="SMART" id="SM00839">
    <property type="entry name" value="ELFV_dehydrog"/>
    <property type="match status" value="1"/>
</dbReference>
<dbReference type="GO" id="GO:0004352">
    <property type="term" value="F:glutamate dehydrogenase (NAD+) activity"/>
    <property type="evidence" value="ECO:0007669"/>
    <property type="project" value="TreeGrafter"/>
</dbReference>
<keyword evidence="1" id="KW-0560">Oxidoreductase</keyword>
<proteinExistence type="predicted"/>
<dbReference type="GO" id="GO:0006538">
    <property type="term" value="P:L-glutamate catabolic process"/>
    <property type="evidence" value="ECO:0007669"/>
    <property type="project" value="TreeGrafter"/>
</dbReference>
<dbReference type="Gene3D" id="3.40.50.720">
    <property type="entry name" value="NAD(P)-binding Rossmann-like Domain"/>
    <property type="match status" value="1"/>
</dbReference>
<dbReference type="PANTHER" id="PTHR11606">
    <property type="entry name" value="GLUTAMATE DEHYDROGENASE"/>
    <property type="match status" value="1"/>
</dbReference>
<dbReference type="PANTHER" id="PTHR11606:SF13">
    <property type="entry name" value="GLUTAMATE DEHYDROGENASE 1, MITOCHONDRIAL"/>
    <property type="match status" value="1"/>
</dbReference>
<dbReference type="SUPFAM" id="SSF51735">
    <property type="entry name" value="NAD(P)-binding Rossmann-fold domains"/>
    <property type="match status" value="1"/>
</dbReference>
<evidence type="ECO:0000313" key="3">
    <source>
        <dbReference type="EMBL" id="EJW91386.1"/>
    </source>
</evidence>
<dbReference type="EMBL" id="AMCI01008217">
    <property type="protein sequence ID" value="EJW91386.1"/>
    <property type="molecule type" value="Genomic_DNA"/>
</dbReference>
<feature type="domain" description="Glutamate/phenylalanine/leucine/valine/L-tryptophan dehydrogenase C-terminal" evidence="2">
    <location>
        <begin position="6"/>
        <end position="149"/>
    </location>
</feature>
<accession>J9F909</accession>
<evidence type="ECO:0000259" key="2">
    <source>
        <dbReference type="SMART" id="SM00839"/>
    </source>
</evidence>
<comment type="caution">
    <text evidence="3">The sequence shown here is derived from an EMBL/GenBank/DDBJ whole genome shotgun (WGS) entry which is preliminary data.</text>
</comment>
<feature type="non-terminal residue" evidence="3">
    <location>
        <position position="1"/>
    </location>
</feature>
<sequence>TVDGLSMDRLVTGFGVAQAADQAWKKINGTQGAKVSLQGFGSVGGSCARYLQKMGYKVVAISDINGMYYNEDGLDIQDLLDARNLLGEVDVSKMKKSCEVRNRDEWLGLDVDIVIPAAVEDIINKDTARTVKASLIVEGANIPTTEEADV</sequence>
<protein>
    <submittedName>
        <fullName evidence="3">Glutamate dehydrogenase (NAD(P)+)</fullName>
    </submittedName>
</protein>
<dbReference type="InterPro" id="IPR036291">
    <property type="entry name" value="NAD(P)-bd_dom_sf"/>
</dbReference>
<organism evidence="3">
    <name type="scientific">gut metagenome</name>
    <dbReference type="NCBI Taxonomy" id="749906"/>
    <lineage>
        <taxon>unclassified sequences</taxon>
        <taxon>metagenomes</taxon>
        <taxon>organismal metagenomes</taxon>
    </lineage>
</organism>
<reference evidence="3" key="1">
    <citation type="journal article" date="2012" name="PLoS ONE">
        <title>Gene sets for utilization of primary and secondary nutrition supplies in the distal gut of endangered iberian lynx.</title>
        <authorList>
            <person name="Alcaide M."/>
            <person name="Messina E."/>
            <person name="Richter M."/>
            <person name="Bargiela R."/>
            <person name="Peplies J."/>
            <person name="Huws S.A."/>
            <person name="Newbold C.J."/>
            <person name="Golyshin P.N."/>
            <person name="Simon M.A."/>
            <person name="Lopez G."/>
            <person name="Yakimov M.M."/>
            <person name="Ferrer M."/>
        </authorList>
    </citation>
    <scope>NUCLEOTIDE SEQUENCE</scope>
</reference>
<dbReference type="InterPro" id="IPR006096">
    <property type="entry name" value="Glu/Leu/Phe/Val/Trp_DH_C"/>
</dbReference>
<dbReference type="AlphaFoldDB" id="J9F909"/>
<evidence type="ECO:0000256" key="1">
    <source>
        <dbReference type="ARBA" id="ARBA00023002"/>
    </source>
</evidence>
<name>J9F909_9ZZZZ</name>
<feature type="non-terminal residue" evidence="3">
    <location>
        <position position="150"/>
    </location>
</feature>
<gene>
    <name evidence="3" type="ORF">EVA_20507</name>
</gene>